<dbReference type="GO" id="GO:0030010">
    <property type="term" value="P:establishment of cell polarity"/>
    <property type="evidence" value="ECO:0007669"/>
    <property type="project" value="UniProtKB-ARBA"/>
</dbReference>
<dbReference type="FunFam" id="1.20.58.2220:FF:000006">
    <property type="entry name" value="Cytokinesis protein sepA"/>
    <property type="match status" value="1"/>
</dbReference>
<evidence type="ECO:0000313" key="9">
    <source>
        <dbReference type="Proteomes" id="UP000242525"/>
    </source>
</evidence>
<feature type="region of interest" description="Disordered" evidence="4">
    <location>
        <begin position="1623"/>
        <end position="1645"/>
    </location>
</feature>
<dbReference type="GO" id="GO:0051017">
    <property type="term" value="P:actin filament bundle assembly"/>
    <property type="evidence" value="ECO:0007669"/>
    <property type="project" value="TreeGrafter"/>
</dbReference>
<keyword evidence="9" id="KW-1185">Reference proteome</keyword>
<dbReference type="GO" id="GO:0033554">
    <property type="term" value="P:cellular response to stress"/>
    <property type="evidence" value="ECO:0007669"/>
    <property type="project" value="UniProtKB-ARBA"/>
</dbReference>
<gene>
    <name evidence="8" type="ORF">BN980_GECA12s01407g</name>
</gene>
<feature type="coiled-coil region" evidence="3">
    <location>
        <begin position="542"/>
        <end position="587"/>
    </location>
</feature>
<feature type="region of interest" description="Disordered" evidence="4">
    <location>
        <begin position="1704"/>
        <end position="1790"/>
    </location>
</feature>
<dbReference type="FunFam" id="6.10.30.50:FF:000001">
    <property type="entry name" value="Cytokinesis sepA protein"/>
    <property type="match status" value="1"/>
</dbReference>
<dbReference type="Pfam" id="PF06367">
    <property type="entry name" value="Drf_FH3"/>
    <property type="match status" value="1"/>
</dbReference>
<dbReference type="GO" id="GO:0051016">
    <property type="term" value="P:barbed-end actin filament capping"/>
    <property type="evidence" value="ECO:0007669"/>
    <property type="project" value="TreeGrafter"/>
</dbReference>
<dbReference type="GO" id="GO:0003779">
    <property type="term" value="F:actin binding"/>
    <property type="evidence" value="ECO:0007669"/>
    <property type="project" value="InterPro"/>
</dbReference>
<dbReference type="GO" id="GO:0032153">
    <property type="term" value="C:cell division site"/>
    <property type="evidence" value="ECO:0007669"/>
    <property type="project" value="UniProtKB-ARBA"/>
</dbReference>
<dbReference type="PRINTS" id="PR01217">
    <property type="entry name" value="PRICHEXTENSN"/>
</dbReference>
<evidence type="ECO:0000256" key="1">
    <source>
        <dbReference type="ARBA" id="ARBA00023054"/>
    </source>
</evidence>
<dbReference type="InterPro" id="IPR010473">
    <property type="entry name" value="GTPase-bd"/>
</dbReference>
<evidence type="ECO:0000259" key="7">
    <source>
        <dbReference type="PROSITE" id="PS51444"/>
    </source>
</evidence>
<feature type="compositionally biased region" description="Polar residues" evidence="4">
    <location>
        <begin position="1"/>
        <end position="22"/>
    </location>
</feature>
<dbReference type="SUPFAM" id="SSF101447">
    <property type="entry name" value="Formin homology 2 domain (FH2 domain)"/>
    <property type="match status" value="1"/>
</dbReference>
<name>A0A0J9XEQ7_GEOCN</name>
<evidence type="ECO:0000313" key="8">
    <source>
        <dbReference type="EMBL" id="CDO55722.1"/>
    </source>
</evidence>
<dbReference type="Gene3D" id="6.10.30.50">
    <property type="match status" value="1"/>
</dbReference>
<dbReference type="GO" id="GO:0000131">
    <property type="term" value="C:incipient cellular bud site"/>
    <property type="evidence" value="ECO:0007669"/>
    <property type="project" value="UniProtKB-ARBA"/>
</dbReference>
<dbReference type="Gene3D" id="1.25.10.10">
    <property type="entry name" value="Leucine-rich Repeat Variant"/>
    <property type="match status" value="1"/>
</dbReference>
<feature type="compositionally biased region" description="Basic and acidic residues" evidence="4">
    <location>
        <begin position="1745"/>
        <end position="1755"/>
    </location>
</feature>
<dbReference type="InterPro" id="IPR051661">
    <property type="entry name" value="Actin_filament_regulator"/>
</dbReference>
<feature type="region of interest" description="Disordered" evidence="4">
    <location>
        <begin position="1"/>
        <end position="34"/>
    </location>
</feature>
<dbReference type="InterPro" id="IPR042201">
    <property type="entry name" value="FH2_Formin_sf"/>
</dbReference>
<feature type="region of interest" description="Disordered" evidence="4">
    <location>
        <begin position="1667"/>
        <end position="1690"/>
    </location>
</feature>
<feature type="compositionally biased region" description="Low complexity" evidence="4">
    <location>
        <begin position="1576"/>
        <end position="1592"/>
    </location>
</feature>
<dbReference type="PROSITE" id="PS51444">
    <property type="entry name" value="FH2"/>
    <property type="match status" value="1"/>
</dbReference>
<organism evidence="8 9">
    <name type="scientific">Geotrichum candidum</name>
    <name type="common">Oospora lactis</name>
    <name type="synonym">Dipodascus geotrichum</name>
    <dbReference type="NCBI Taxonomy" id="1173061"/>
    <lineage>
        <taxon>Eukaryota</taxon>
        <taxon>Fungi</taxon>
        <taxon>Dikarya</taxon>
        <taxon>Ascomycota</taxon>
        <taxon>Saccharomycotina</taxon>
        <taxon>Dipodascomycetes</taxon>
        <taxon>Dipodascales</taxon>
        <taxon>Dipodascaceae</taxon>
        <taxon>Geotrichum</taxon>
    </lineage>
</organism>
<evidence type="ECO:0000259" key="6">
    <source>
        <dbReference type="PROSITE" id="PS51232"/>
    </source>
</evidence>
<dbReference type="SUPFAM" id="SSF48371">
    <property type="entry name" value="ARM repeat"/>
    <property type="match status" value="1"/>
</dbReference>
<keyword evidence="1 3" id="KW-0175">Coiled coil</keyword>
<accession>A0A0J9XEQ7</accession>
<dbReference type="EMBL" id="CCBN010000012">
    <property type="protein sequence ID" value="CDO55722.1"/>
    <property type="molecule type" value="Genomic_DNA"/>
</dbReference>
<dbReference type="SMART" id="SM01139">
    <property type="entry name" value="Drf_FH3"/>
    <property type="match status" value="1"/>
</dbReference>
<evidence type="ECO:0000259" key="5">
    <source>
        <dbReference type="PROSITE" id="PS51231"/>
    </source>
</evidence>
<feature type="compositionally biased region" description="Low complexity" evidence="4">
    <location>
        <begin position="1546"/>
        <end position="1557"/>
    </location>
</feature>
<feature type="region of interest" description="Disordered" evidence="4">
    <location>
        <begin position="1471"/>
        <end position="1557"/>
    </location>
</feature>
<feature type="domain" description="GBD/FH3" evidence="6">
    <location>
        <begin position="70"/>
        <end position="468"/>
    </location>
</feature>
<comment type="similarity">
    <text evidence="2">Belongs to the formin homology family. BNI1 subfamily.</text>
</comment>
<dbReference type="InterPro" id="IPR011989">
    <property type="entry name" value="ARM-like"/>
</dbReference>
<dbReference type="GO" id="GO:0005935">
    <property type="term" value="C:cellular bud neck"/>
    <property type="evidence" value="ECO:0007669"/>
    <property type="project" value="UniProtKB-ARBA"/>
</dbReference>
<dbReference type="GO" id="GO:0005934">
    <property type="term" value="C:cellular bud tip"/>
    <property type="evidence" value="ECO:0007669"/>
    <property type="project" value="UniProtKB-ARBA"/>
</dbReference>
<feature type="domain" description="FH2" evidence="7">
    <location>
        <begin position="1018"/>
        <end position="1433"/>
    </location>
</feature>
<feature type="compositionally biased region" description="Pro residues" evidence="4">
    <location>
        <begin position="891"/>
        <end position="905"/>
    </location>
</feature>
<evidence type="ECO:0000256" key="3">
    <source>
        <dbReference type="SAM" id="Coils"/>
    </source>
</evidence>
<feature type="compositionally biased region" description="Basic and acidic residues" evidence="4">
    <location>
        <begin position="1706"/>
        <end position="1721"/>
    </location>
</feature>
<dbReference type="InterPro" id="IPR016024">
    <property type="entry name" value="ARM-type_fold"/>
</dbReference>
<dbReference type="Pfam" id="PF02181">
    <property type="entry name" value="FH2"/>
    <property type="match status" value="1"/>
</dbReference>
<feature type="compositionally biased region" description="Pro residues" evidence="4">
    <location>
        <begin position="912"/>
        <end position="997"/>
    </location>
</feature>
<feature type="compositionally biased region" description="Basic and acidic residues" evidence="4">
    <location>
        <begin position="820"/>
        <end position="833"/>
    </location>
</feature>
<dbReference type="GO" id="GO:0043332">
    <property type="term" value="C:mating projection tip"/>
    <property type="evidence" value="ECO:0007669"/>
    <property type="project" value="TreeGrafter"/>
</dbReference>
<dbReference type="Pfam" id="PF06371">
    <property type="entry name" value="Drf_GBD"/>
    <property type="match status" value="1"/>
</dbReference>
<dbReference type="PROSITE" id="PS51231">
    <property type="entry name" value="DAD"/>
    <property type="match status" value="1"/>
</dbReference>
<sequence length="1790" mass="197432">MSTQSASTAATHITPRGSVSSARSHEVPASTINQHISYPINPSVRSSLYSTAEEGTGATKPSKPSEFHLERPADDAVIEQMFNDLINKRDFKSLPEKVIKDMLQYDISKKWMLIYQDALTEFQNEKRRALLPQQNQNNYTPEWYVRKIMDNSITQRQLGNLWVSLRTEPVHWVLEFIENQGLVALSTVLSQINHHTTNSESTLDREYDIIKCIKALVNLKDGADHALQIAKTVPALIGSLLSPRLPTRKLLTEVLAFLAHWQDLGHQQVLNAFDLIKTQTGDMGRFDSWMRLVEHTLEGRGKLGSLVGASEEVRTGGIGMESMLMDYALSTMLLVNAVVSGSPDLRVRIHLRSQFKACGLPRIAARMQQFSYESLTEQLQKYDEGAAVDYEDLLNVEREEDIRSMDDPNEIVAEIWSRVKETTAEGFFLSAMQHFLLVREDPSDEGARMFQLVDALLSHVVMDRINPDADLSNVLNFSVQSILDRLQTDEQAKRAQKEARETLKMAETAKIERDHMQQLVNLGADGMVGRLQKELDETMHMLRLQRRINENLTNDLEELKQSHYLELQNQELEIRELYMMLKESEVNTENPNYSGGFIDREKLARKLEAQLARKKTEYQLEGRAWEIEPSPRLRNLRDRMENLQMQARELELADYVTGEPDEKVEKFLTGLPPSAMADLIEQRDIRLKRLKELQAESIDAARSFSLDDIDSYDNDSRTSYRGVNTSEPVPERARVVRIGKASTTKPNAPYMNELTSRVQRSNTLVGTQTPSPREHPHRRSVSASIIAKTALIEPMFRGTSLKSVTNASSAEGSPIAKSFSESEKATGEKELKTKSTSTAPTTKSTATSPVASPVHSASNSPISSPVSSPKLSPVTPGLPKKESAPGAPSAGAPPPPPPPPPPPLPAFLTNAAPPPPAPPLPSGFGGPAPPPPPPLPMSFGGPPPPPPPPLPTMGGAPPPPPPPPPPPLPGLGGPPPPPPPPPLPGAGGPPPPPPLPSAPGSGTVTPSPIPLPAIDLSFQMGIRPKRKLKQMHWEKIEKVDHTVWAYTTDDNTLATELYKKGIFDEVERIFAAKEIKRITAKKKLKEEKISFLTNDVSQQFGINLHMFINDPVPVLVEKVLACHPDVIENTNVLEFLSKPELTDVTNNLTRNFQPYGTDWTREKYEEPEKDANELSRADHIYLELCYNLQYYWKSRIRAILVISTYQRDYTDLVTKLRAVDSACECIKKSENFKKILEIILAVGNFMNDSSKQASGFRLGTLQRLAFTKDDKNTMTFLHYVESIVRKSYPDAEKFIDELKEACNVSKLSIEQLKSDCNELMQTIKNCQTSVDIGNLSDPSKLHPRDKVLSYVLAGLPEARKKRDNLNDQLRTTVSEFTKLMKYFGEDPTDTQATGSFFSKFANFVTEYKKVKQENLQREIDNRAYEARKKLMETPKKVEQLEAGTLVPVSAAAAASKPNAVMDTLLERLRAAGPTGDARSARRRAAARKNMAEQRRILSHSQEQGENDKEGDGSNAHQRTRSRKLSSVEIPSPLLKGSAGSDVDSGPSSPSTTSTTAAAVATPVTPTAAAAAAPASPAAASPAAASPTTAEAPKIVIMDQDDETKTTEGETKVEVPTIVADDAARVEAAEEAPAPERKLRSSKRTSTIADVDDVGGRARQLLLELRSGAAGNDSGHGRSHSTTGNLPNSVASGRLAEMRARHANRRINHDSSHRKTQSESHNKQFLHHGISKSISSSPVKEEEDPAEAKPELEKLNEVTTSDASGTSTTDTTTTTDTPKTGADGEVIVIDD</sequence>
<dbReference type="GO" id="GO:0005938">
    <property type="term" value="C:cell cortex"/>
    <property type="evidence" value="ECO:0007669"/>
    <property type="project" value="UniProtKB-ARBA"/>
</dbReference>
<dbReference type="PANTHER" id="PTHR47102:SF2">
    <property type="entry name" value="PROTEIN BNI1"/>
    <property type="match status" value="1"/>
</dbReference>
<dbReference type="OrthoDB" id="1104827at2759"/>
<dbReference type="SMART" id="SM01140">
    <property type="entry name" value="Drf_GBD"/>
    <property type="match status" value="1"/>
</dbReference>
<feature type="coiled-coil region" evidence="3">
    <location>
        <begin position="1295"/>
        <end position="1329"/>
    </location>
</feature>
<dbReference type="SMART" id="SM00498">
    <property type="entry name" value="FH2"/>
    <property type="match status" value="1"/>
</dbReference>
<dbReference type="STRING" id="1173061.A0A0J9XEQ7"/>
<feature type="region of interest" description="Disordered" evidence="4">
    <location>
        <begin position="49"/>
        <end position="68"/>
    </location>
</feature>
<reference evidence="8" key="1">
    <citation type="submission" date="2014-03" db="EMBL/GenBank/DDBJ databases">
        <authorList>
            <person name="Casaregola S."/>
        </authorList>
    </citation>
    <scope>NUCLEOTIDE SEQUENCE [LARGE SCALE GENOMIC DNA]</scope>
    <source>
        <strain evidence="8">CLIB 918</strain>
    </source>
</reference>
<feature type="compositionally biased region" description="Polar residues" evidence="4">
    <location>
        <begin position="753"/>
        <end position="771"/>
    </location>
</feature>
<protein>
    <submittedName>
        <fullName evidence="8">Similar to Saccharomyces cerevisiae YNL271C BNI1 Formin, nucleates the formation of linear actin filaments</fullName>
    </submittedName>
</protein>
<dbReference type="InterPro" id="IPR015425">
    <property type="entry name" value="FH2_Formin"/>
</dbReference>
<dbReference type="InterPro" id="IPR014767">
    <property type="entry name" value="DAD_dom"/>
</dbReference>
<dbReference type="Gene3D" id="1.20.58.2220">
    <property type="entry name" value="Formin, FH2 domain"/>
    <property type="match status" value="1"/>
</dbReference>
<feature type="compositionally biased region" description="Low complexity" evidence="4">
    <location>
        <begin position="834"/>
        <end position="875"/>
    </location>
</feature>
<feature type="region of interest" description="Disordered" evidence="4">
    <location>
        <begin position="743"/>
        <end position="781"/>
    </location>
</feature>
<dbReference type="Gene3D" id="1.10.238.150">
    <property type="entry name" value="Formin, FH3 diaphanous domain"/>
    <property type="match status" value="1"/>
</dbReference>
<proteinExistence type="inferred from homology"/>
<dbReference type="GO" id="GO:0015629">
    <property type="term" value="C:actin cytoskeleton"/>
    <property type="evidence" value="ECO:0007669"/>
    <property type="project" value="UniProtKB-ARBA"/>
</dbReference>
<dbReference type="GO" id="GO:0031267">
    <property type="term" value="F:small GTPase binding"/>
    <property type="evidence" value="ECO:0007669"/>
    <property type="project" value="InterPro"/>
</dbReference>
<evidence type="ECO:0000256" key="4">
    <source>
        <dbReference type="SAM" id="MobiDB-lite"/>
    </source>
</evidence>
<feature type="compositionally biased region" description="Polar residues" evidence="4">
    <location>
        <begin position="1679"/>
        <end position="1690"/>
    </location>
</feature>
<evidence type="ECO:0000256" key="2">
    <source>
        <dbReference type="ARBA" id="ARBA00037935"/>
    </source>
</evidence>
<feature type="region of interest" description="Disordered" evidence="4">
    <location>
        <begin position="804"/>
        <end position="1012"/>
    </location>
</feature>
<dbReference type="Proteomes" id="UP000242525">
    <property type="component" value="Unassembled WGS sequence"/>
</dbReference>
<feature type="domain" description="DAD" evidence="5">
    <location>
        <begin position="1449"/>
        <end position="1485"/>
    </location>
</feature>
<dbReference type="PANTHER" id="PTHR47102">
    <property type="entry name" value="PROTEIN BNI1"/>
    <property type="match status" value="1"/>
</dbReference>
<dbReference type="GO" id="GO:1903475">
    <property type="term" value="P:mitotic actomyosin contractile ring assembly"/>
    <property type="evidence" value="ECO:0007669"/>
    <property type="project" value="TreeGrafter"/>
</dbReference>
<feature type="region of interest" description="Disordered" evidence="4">
    <location>
        <begin position="1576"/>
        <end position="1596"/>
    </location>
</feature>
<feature type="compositionally biased region" description="Basic and acidic residues" evidence="4">
    <location>
        <begin position="1623"/>
        <end position="1638"/>
    </location>
</feature>
<comment type="caution">
    <text evidence="8">The sequence shown here is derived from an EMBL/GenBank/DDBJ whole genome shotgun (WGS) entry which is preliminary data.</text>
</comment>
<feature type="compositionally biased region" description="Low complexity" evidence="4">
    <location>
        <begin position="1758"/>
        <end position="1783"/>
    </location>
</feature>
<dbReference type="GO" id="GO:0032991">
    <property type="term" value="C:protein-containing complex"/>
    <property type="evidence" value="ECO:0007669"/>
    <property type="project" value="UniProtKB-ARBA"/>
</dbReference>
<dbReference type="InterPro" id="IPR010472">
    <property type="entry name" value="FH3_dom"/>
</dbReference>
<dbReference type="InterPro" id="IPR014768">
    <property type="entry name" value="GBD/FH3_dom"/>
</dbReference>
<feature type="coiled-coil region" evidence="3">
    <location>
        <begin position="633"/>
        <end position="696"/>
    </location>
</feature>
<dbReference type="PROSITE" id="PS51232">
    <property type="entry name" value="GBD_FH3"/>
    <property type="match status" value="1"/>
</dbReference>